<dbReference type="InterPro" id="IPR011009">
    <property type="entry name" value="Kinase-like_dom_sf"/>
</dbReference>
<evidence type="ECO:0000256" key="2">
    <source>
        <dbReference type="RuleBase" id="RU369005"/>
    </source>
</evidence>
<evidence type="ECO:0000256" key="1">
    <source>
        <dbReference type="ARBA" id="ARBA00008684"/>
    </source>
</evidence>
<comment type="subcellular location">
    <subcellularLocation>
        <location evidence="2">Cell membrane</location>
        <topology evidence="2">Lipid-anchor</topology>
    </subcellularLocation>
</comment>
<keyword evidence="2" id="KW-0418">Kinase</keyword>
<reference evidence="5 6" key="1">
    <citation type="submission" date="2022-03" db="EMBL/GenBank/DDBJ databases">
        <authorList>
            <person name="Macdonald S."/>
            <person name="Ahmed S."/>
            <person name="Newling K."/>
        </authorList>
    </citation>
    <scope>NUCLEOTIDE SEQUENCE [LARGE SCALE GENOMIC DNA]</scope>
</reference>
<comment type="subunit">
    <text evidence="2">Interacts with BRI1.</text>
</comment>
<organism evidence="5 6">
    <name type="scientific">Eruca vesicaria subsp. sativa</name>
    <name type="common">Garden rocket</name>
    <name type="synonym">Eruca sativa</name>
    <dbReference type="NCBI Taxonomy" id="29727"/>
    <lineage>
        <taxon>Eukaryota</taxon>
        <taxon>Viridiplantae</taxon>
        <taxon>Streptophyta</taxon>
        <taxon>Embryophyta</taxon>
        <taxon>Tracheophyta</taxon>
        <taxon>Spermatophyta</taxon>
        <taxon>Magnoliopsida</taxon>
        <taxon>eudicotyledons</taxon>
        <taxon>Gunneridae</taxon>
        <taxon>Pentapetalae</taxon>
        <taxon>rosids</taxon>
        <taxon>malvids</taxon>
        <taxon>Brassicales</taxon>
        <taxon>Brassicaceae</taxon>
        <taxon>Brassiceae</taxon>
        <taxon>Eruca</taxon>
    </lineage>
</organism>
<keyword evidence="2" id="KW-0472">Membrane</keyword>
<dbReference type="Proteomes" id="UP001642260">
    <property type="component" value="Unassembled WGS sequence"/>
</dbReference>
<feature type="region of interest" description="Disordered" evidence="3">
    <location>
        <begin position="1"/>
        <end position="24"/>
    </location>
</feature>
<keyword evidence="2" id="KW-0519">Myristate</keyword>
<dbReference type="GO" id="GO:0005524">
    <property type="term" value="F:ATP binding"/>
    <property type="evidence" value="ECO:0007669"/>
    <property type="project" value="UniProtKB-UniRule"/>
</dbReference>
<dbReference type="GO" id="GO:0005886">
    <property type="term" value="C:plasma membrane"/>
    <property type="evidence" value="ECO:0007669"/>
    <property type="project" value="UniProtKB-SubCell"/>
</dbReference>
<dbReference type="PANTHER" id="PTHR45863:SF10">
    <property type="entry name" value="SERINE_THREONINE-PROTEIN KINASE BSK-RELATED"/>
    <property type="match status" value="1"/>
</dbReference>
<comment type="caution">
    <text evidence="5">The sequence shown here is derived from an EMBL/GenBank/DDBJ whole genome shotgun (WGS) entry which is preliminary data.</text>
</comment>
<dbReference type="Pfam" id="PF07714">
    <property type="entry name" value="PK_Tyr_Ser-Thr"/>
    <property type="match status" value="1"/>
</dbReference>
<dbReference type="Gene3D" id="1.10.510.10">
    <property type="entry name" value="Transferase(Phosphotransferase) domain 1"/>
    <property type="match status" value="1"/>
</dbReference>
<dbReference type="EMBL" id="CAKOAT010107710">
    <property type="protein sequence ID" value="CAH8327326.1"/>
    <property type="molecule type" value="Genomic_DNA"/>
</dbReference>
<keyword evidence="6" id="KW-1185">Reference proteome</keyword>
<keyword evidence="2" id="KW-1003">Cell membrane</keyword>
<gene>
    <name evidence="5" type="ORF">ERUC_LOCUS11044</name>
</gene>
<dbReference type="Gene3D" id="3.30.200.20">
    <property type="entry name" value="Phosphorylase Kinase, domain 1"/>
    <property type="match status" value="1"/>
</dbReference>
<evidence type="ECO:0000259" key="4">
    <source>
        <dbReference type="PROSITE" id="PS50011"/>
    </source>
</evidence>
<dbReference type="InterPro" id="IPR000719">
    <property type="entry name" value="Prot_kinase_dom"/>
</dbReference>
<evidence type="ECO:0000256" key="3">
    <source>
        <dbReference type="SAM" id="MobiDB-lite"/>
    </source>
</evidence>
<dbReference type="EC" id="2.7.11.1" evidence="2"/>
<dbReference type="InterPro" id="IPR045845">
    <property type="entry name" value="BSK"/>
</dbReference>
<keyword evidence="2" id="KW-0723">Serine/threonine-protein kinase</keyword>
<comment type="catalytic activity">
    <reaction evidence="2">
        <text>L-seryl-[protein] + ATP = O-phospho-L-seryl-[protein] + ADP + H(+)</text>
        <dbReference type="Rhea" id="RHEA:17989"/>
        <dbReference type="Rhea" id="RHEA-COMP:9863"/>
        <dbReference type="Rhea" id="RHEA-COMP:11604"/>
        <dbReference type="ChEBI" id="CHEBI:15378"/>
        <dbReference type="ChEBI" id="CHEBI:29999"/>
        <dbReference type="ChEBI" id="CHEBI:30616"/>
        <dbReference type="ChEBI" id="CHEBI:83421"/>
        <dbReference type="ChEBI" id="CHEBI:456216"/>
        <dbReference type="EC" id="2.7.11.1"/>
    </reaction>
</comment>
<comment type="catalytic activity">
    <reaction evidence="2">
        <text>L-threonyl-[protein] + ATP = O-phospho-L-threonyl-[protein] + ADP + H(+)</text>
        <dbReference type="Rhea" id="RHEA:46608"/>
        <dbReference type="Rhea" id="RHEA-COMP:11060"/>
        <dbReference type="Rhea" id="RHEA-COMP:11605"/>
        <dbReference type="ChEBI" id="CHEBI:15378"/>
        <dbReference type="ChEBI" id="CHEBI:30013"/>
        <dbReference type="ChEBI" id="CHEBI:30616"/>
        <dbReference type="ChEBI" id="CHEBI:61977"/>
        <dbReference type="ChEBI" id="CHEBI:456216"/>
        <dbReference type="EC" id="2.7.11.1"/>
    </reaction>
</comment>
<dbReference type="InterPro" id="IPR001245">
    <property type="entry name" value="Ser-Thr/Tyr_kinase_cat_dom"/>
</dbReference>
<protein>
    <recommendedName>
        <fullName evidence="2">Serine/threonine-protein kinase BSK</fullName>
        <ecNumber evidence="2">2.7.11.1</ecNumber>
    </recommendedName>
    <alternativeName>
        <fullName evidence="2">Brassinosteroid-signaling kinase</fullName>
    </alternativeName>
</protein>
<dbReference type="GO" id="GO:0009742">
    <property type="term" value="P:brassinosteroid mediated signaling pathway"/>
    <property type="evidence" value="ECO:0007669"/>
    <property type="project" value="UniProtKB-UniRule"/>
</dbReference>
<evidence type="ECO:0000313" key="6">
    <source>
        <dbReference type="Proteomes" id="UP001642260"/>
    </source>
</evidence>
<keyword evidence="2" id="KW-0449">Lipoprotein</keyword>
<dbReference type="GO" id="GO:0012505">
    <property type="term" value="C:endomembrane system"/>
    <property type="evidence" value="ECO:0007669"/>
    <property type="project" value="UniProtKB-SubCell"/>
</dbReference>
<keyword evidence="2" id="KW-0547">Nucleotide-binding</keyword>
<keyword evidence="2" id="KW-1070">Brassinosteroid signaling pathway</keyword>
<dbReference type="GO" id="GO:0106310">
    <property type="term" value="F:protein serine kinase activity"/>
    <property type="evidence" value="ECO:0007669"/>
    <property type="project" value="UniProtKB-UniRule"/>
</dbReference>
<name>A0ABC8JGS9_ERUVS</name>
<evidence type="ECO:0000313" key="5">
    <source>
        <dbReference type="EMBL" id="CAH8327326.1"/>
    </source>
</evidence>
<dbReference type="SUPFAM" id="SSF56112">
    <property type="entry name" value="Protein kinase-like (PK-like)"/>
    <property type="match status" value="1"/>
</dbReference>
<proteinExistence type="inferred from homology"/>
<sequence>MGCCYSSPSMEDPPQNAPQYRGGTDPQITKFSFSDLNMATENFSLKNIVSENGGETSDIVYKGHLTNRGFIAVKKFNNVASSDPNQFVEEAHRVGKLGHKSVVNLIGYCCDENERLLVADFMPNDTLSKRLFYLKNQTMEWEMRLSVAFYVAQALDYCSCGGFTYNNLSAYSVLFDEDGDACLSCSGLMKKFKDDQRTTGS</sequence>
<comment type="function">
    <text evidence="2">Serine/threonine kinase that acts as positive regulator of brassinosteroid (BR) signaling downstream of the receptor kinase BRI1.</text>
</comment>
<dbReference type="AlphaFoldDB" id="A0ABC8JGS9"/>
<comment type="similarity">
    <text evidence="1 2">Belongs to the protein kinase superfamily. Ser/Thr protein kinase family.</text>
</comment>
<keyword evidence="2" id="KW-0067">ATP-binding</keyword>
<dbReference type="GO" id="GO:0004674">
    <property type="term" value="F:protein serine/threonine kinase activity"/>
    <property type="evidence" value="ECO:0007669"/>
    <property type="project" value="UniProtKB-UniRule"/>
</dbReference>
<accession>A0ABC8JGS9</accession>
<keyword evidence="2" id="KW-0808">Transferase</keyword>
<feature type="domain" description="Protein kinase" evidence="4">
    <location>
        <begin position="46"/>
        <end position="201"/>
    </location>
</feature>
<dbReference type="PROSITE" id="PS50011">
    <property type="entry name" value="PROTEIN_KINASE_DOM"/>
    <property type="match status" value="1"/>
</dbReference>
<dbReference type="PANTHER" id="PTHR45863">
    <property type="entry name" value="SERINE/THREONINE-PROTEIN KINASE BSK5"/>
    <property type="match status" value="1"/>
</dbReference>